<dbReference type="GO" id="GO:0016740">
    <property type="term" value="F:transferase activity"/>
    <property type="evidence" value="ECO:0007669"/>
    <property type="project" value="UniProtKB-KW"/>
</dbReference>
<dbReference type="SUPFAM" id="SSF52833">
    <property type="entry name" value="Thioredoxin-like"/>
    <property type="match status" value="1"/>
</dbReference>
<dbReference type="InterPro" id="IPR050983">
    <property type="entry name" value="GST_Omega/HSP26"/>
</dbReference>
<dbReference type="SUPFAM" id="SSF47616">
    <property type="entry name" value="GST C-terminal domain-like"/>
    <property type="match status" value="1"/>
</dbReference>
<gene>
    <name evidence="2" type="ORF">MCHLO_00717</name>
</gene>
<evidence type="ECO:0000259" key="1">
    <source>
        <dbReference type="PROSITE" id="PS50404"/>
    </source>
</evidence>
<dbReference type="Pfam" id="PF22041">
    <property type="entry name" value="GST_C_7"/>
    <property type="match status" value="1"/>
</dbReference>
<name>A0ABQ0KVU5_MYCCL</name>
<keyword evidence="2" id="KW-0808">Transferase</keyword>
<dbReference type="InterPro" id="IPR054416">
    <property type="entry name" value="GST_UstS-like_C"/>
</dbReference>
<dbReference type="Pfam" id="PF13417">
    <property type="entry name" value="GST_N_3"/>
    <property type="match status" value="1"/>
</dbReference>
<evidence type="ECO:0000313" key="3">
    <source>
        <dbReference type="Proteomes" id="UP000815677"/>
    </source>
</evidence>
<sequence>MAPIILYDVACDLAERSMSPNVAKIRYSLNFKGLAFETVWVDLSELEELYKKFGAKPTAASGPAQHTVPFIHDTTNDIAVSNSLDIALYLDGAYPDAPRVIPAGTFALHATLSDAYSAAVSGPLAAFNFPAGFPHLRLPSQEYFARSGRAPPPIALNGDEEKAAEVWATVKKGLDQFNGYMVAAGSKYFCGDELSYADFILAGPLRWAKLVLSGDQWAEISSWNGGRWGRLLEELGKYDGIAELEEHAAHMAVTDVYIRRATPLLSGTGWFHSGSDY</sequence>
<protein>
    <submittedName>
        <fullName evidence="2">Glutathione transferase fungal specific class A</fullName>
    </submittedName>
</protein>
<dbReference type="PROSITE" id="PS50404">
    <property type="entry name" value="GST_NTER"/>
    <property type="match status" value="1"/>
</dbReference>
<organism evidence="2 3">
    <name type="scientific">Mycena chlorophos</name>
    <name type="common">Agaric fungus</name>
    <name type="synonym">Agaricus chlorophos</name>
    <dbReference type="NCBI Taxonomy" id="658473"/>
    <lineage>
        <taxon>Eukaryota</taxon>
        <taxon>Fungi</taxon>
        <taxon>Dikarya</taxon>
        <taxon>Basidiomycota</taxon>
        <taxon>Agaricomycotina</taxon>
        <taxon>Agaricomycetes</taxon>
        <taxon>Agaricomycetidae</taxon>
        <taxon>Agaricales</taxon>
        <taxon>Marasmiineae</taxon>
        <taxon>Mycenaceae</taxon>
        <taxon>Mycena</taxon>
    </lineage>
</organism>
<dbReference type="InterPro" id="IPR036249">
    <property type="entry name" value="Thioredoxin-like_sf"/>
</dbReference>
<dbReference type="PANTHER" id="PTHR43968:SF6">
    <property type="entry name" value="GLUTATHIONE S-TRANSFERASE OMEGA"/>
    <property type="match status" value="1"/>
</dbReference>
<keyword evidence="3" id="KW-1185">Reference proteome</keyword>
<dbReference type="InterPro" id="IPR036282">
    <property type="entry name" value="Glutathione-S-Trfase_C_sf"/>
</dbReference>
<dbReference type="Gene3D" id="3.40.30.10">
    <property type="entry name" value="Glutaredoxin"/>
    <property type="match status" value="1"/>
</dbReference>
<dbReference type="Proteomes" id="UP000815677">
    <property type="component" value="Unassembled WGS sequence"/>
</dbReference>
<dbReference type="Gene3D" id="1.20.1050.10">
    <property type="match status" value="1"/>
</dbReference>
<dbReference type="InterPro" id="IPR004045">
    <property type="entry name" value="Glutathione_S-Trfase_N"/>
</dbReference>
<feature type="domain" description="GST N-terminal" evidence="1">
    <location>
        <begin position="9"/>
        <end position="98"/>
    </location>
</feature>
<dbReference type="PANTHER" id="PTHR43968">
    <property type="match status" value="1"/>
</dbReference>
<proteinExistence type="predicted"/>
<accession>A0ABQ0KVU5</accession>
<dbReference type="EMBL" id="DF838479">
    <property type="protein sequence ID" value="GAT43024.1"/>
    <property type="molecule type" value="Genomic_DNA"/>
</dbReference>
<evidence type="ECO:0000313" key="2">
    <source>
        <dbReference type="EMBL" id="GAT43024.1"/>
    </source>
</evidence>
<reference evidence="2" key="1">
    <citation type="submission" date="2014-09" db="EMBL/GenBank/DDBJ databases">
        <title>Genome sequence of the luminous mushroom Mycena chlorophos for searching fungal bioluminescence genes.</title>
        <authorList>
            <person name="Tanaka Y."/>
            <person name="Kasuga D."/>
            <person name="Oba Y."/>
            <person name="Hase S."/>
            <person name="Sato K."/>
            <person name="Oba Y."/>
            <person name="Sakakibara Y."/>
        </authorList>
    </citation>
    <scope>NUCLEOTIDE SEQUENCE</scope>
</reference>